<reference evidence="1 2" key="1">
    <citation type="submission" date="2022-04" db="EMBL/GenBank/DDBJ databases">
        <title>Genome sequence of soybean root-associated Caulobacter segnis RL271.</title>
        <authorList>
            <person name="Longley R."/>
            <person name="Bonito G."/>
            <person name="Trigodet F."/>
            <person name="Crosson S."/>
            <person name="Fiebig A."/>
        </authorList>
    </citation>
    <scope>NUCLEOTIDE SEQUENCE [LARGE SCALE GENOMIC DNA]</scope>
    <source>
        <strain evidence="1 2">RL271</strain>
    </source>
</reference>
<gene>
    <name evidence="1" type="ORF">MZV50_08540</name>
</gene>
<name>A0ABY4ZXK6_9CAUL</name>
<dbReference type="EMBL" id="CP096040">
    <property type="protein sequence ID" value="USQ97568.1"/>
    <property type="molecule type" value="Genomic_DNA"/>
</dbReference>
<evidence type="ECO:0000313" key="1">
    <source>
        <dbReference type="EMBL" id="USQ97568.1"/>
    </source>
</evidence>
<organism evidence="1 2">
    <name type="scientific">Caulobacter segnis</name>
    <dbReference type="NCBI Taxonomy" id="88688"/>
    <lineage>
        <taxon>Bacteria</taxon>
        <taxon>Pseudomonadati</taxon>
        <taxon>Pseudomonadota</taxon>
        <taxon>Alphaproteobacteria</taxon>
        <taxon>Caulobacterales</taxon>
        <taxon>Caulobacteraceae</taxon>
        <taxon>Caulobacter</taxon>
    </lineage>
</organism>
<protein>
    <submittedName>
        <fullName evidence="1">DUF934 domain-containing protein</fullName>
    </submittedName>
</protein>
<dbReference type="InterPro" id="IPR008318">
    <property type="entry name" value="UCP030820"/>
</dbReference>
<accession>A0ABY4ZXK6</accession>
<dbReference type="PIRSF" id="PIRSF030820">
    <property type="entry name" value="UCP030820"/>
    <property type="match status" value="1"/>
</dbReference>
<evidence type="ECO:0000313" key="2">
    <source>
        <dbReference type="Proteomes" id="UP001057520"/>
    </source>
</evidence>
<dbReference type="Pfam" id="PF06073">
    <property type="entry name" value="DUF934"/>
    <property type="match status" value="1"/>
</dbReference>
<proteinExistence type="predicted"/>
<keyword evidence="2" id="KW-1185">Reference proteome</keyword>
<dbReference type="Proteomes" id="UP001057520">
    <property type="component" value="Chromosome"/>
</dbReference>
<sequence length="168" mass="18854">MPKLIELADGEARWADDAFVHVIDEDAIPETGDVILSLTRFEAEGDALLSSNSRRVGVRIESDQEVEVLAYDLPRIAVVALAFPKYRDGRAYTSARLLRERFKYEGQIRAVGDVLQEQAGFMVRCGFDAFEPNDGATPEAWTKAASRFRHVYQRAADDRVVAFEERAS</sequence>